<evidence type="ECO:0000313" key="2">
    <source>
        <dbReference type="Proteomes" id="UP001302494"/>
    </source>
</evidence>
<dbReference type="Gene3D" id="3.20.20.80">
    <property type="entry name" value="Glycosidases"/>
    <property type="match status" value="1"/>
</dbReference>
<dbReference type="RefSeq" id="WP_312746626.1">
    <property type="nucleotide sequence ID" value="NZ_CP116968.1"/>
</dbReference>
<dbReference type="Proteomes" id="UP001302494">
    <property type="component" value="Chromosome"/>
</dbReference>
<dbReference type="EMBL" id="CP116968">
    <property type="protein sequence ID" value="WNM62720.1"/>
    <property type="molecule type" value="Genomic_DNA"/>
</dbReference>
<sequence length="463" mass="53837">MSWIFLLVIIFCVSVVSAEPVLQPWTKNPWYWSDHGEPVLLLGGSDDDSLFQWPEKDLLAQLDRLEAAGGNVIRNTMSSRQDRGFEVFPFKQMHDGRYDLEQWNDEYWARFDRMLKESANRGIIVQIEIWDPFDYMGDTWHIQPYNSRNNINYTAEESGLADRYSETPHQNKQPFFFTTPRQRNNRVVLRYQQRFVDKMLEYTLPYGHVLYCMDNETNGEEEWSRYWATYLKHRADKENKRIFVTEMWENKDITAEIHRRTFDYPEIYDFVDVSQNNHQSGQKHWDQFLRTRHYLAKHPRPINTTKTYGATGNRFGNDQDGIERFWRNLLAGAASIRFHRPTAGLGLNDKAVASIRGARKLESQIPLWTVEPANDLLIDHQPNHAYLAADKGQAFVLYLPVVGEVQIDVSSTTEPLVVRWIEIATGAWGPEQHIQGGGTAYLTSPDSGNWAAAITPERSGRIN</sequence>
<dbReference type="SUPFAM" id="SSF51445">
    <property type="entry name" value="(Trans)glycosidases"/>
    <property type="match status" value="1"/>
</dbReference>
<name>A0AA96GLV7_9BACT</name>
<protein>
    <recommendedName>
        <fullName evidence="3">Collagen-binding domain-containing protein</fullName>
    </recommendedName>
</protein>
<evidence type="ECO:0008006" key="3">
    <source>
        <dbReference type="Google" id="ProtNLM"/>
    </source>
</evidence>
<organism evidence="1 2">
    <name type="scientific">Candidatus Nitrospira neomarina</name>
    <dbReference type="NCBI Taxonomy" id="3020899"/>
    <lineage>
        <taxon>Bacteria</taxon>
        <taxon>Pseudomonadati</taxon>
        <taxon>Nitrospirota</taxon>
        <taxon>Nitrospiria</taxon>
        <taxon>Nitrospirales</taxon>
        <taxon>Nitrospiraceae</taxon>
        <taxon>Nitrospira</taxon>
    </lineage>
</organism>
<dbReference type="KEGG" id="nneo:PQG83_02935"/>
<accession>A0AA96GLV7</accession>
<dbReference type="InterPro" id="IPR017853">
    <property type="entry name" value="GH"/>
</dbReference>
<keyword evidence="2" id="KW-1185">Reference proteome</keyword>
<gene>
    <name evidence="1" type="ORF">PQG83_02935</name>
</gene>
<evidence type="ECO:0000313" key="1">
    <source>
        <dbReference type="EMBL" id="WNM62720.1"/>
    </source>
</evidence>
<dbReference type="AlphaFoldDB" id="A0AA96GLV7"/>
<proteinExistence type="predicted"/>
<reference evidence="1 2" key="1">
    <citation type="submission" date="2023-01" db="EMBL/GenBank/DDBJ databases">
        <title>Cultivation and genomic characterization of new, ubiquitous marine nitrite-oxidizing bacteria from the Nitrospirales.</title>
        <authorList>
            <person name="Mueller A.J."/>
            <person name="Daebeler A."/>
            <person name="Herbold C.W."/>
            <person name="Kirkegaard R.H."/>
            <person name="Daims H."/>
        </authorList>
    </citation>
    <scope>NUCLEOTIDE SEQUENCE [LARGE SCALE GENOMIC DNA]</scope>
    <source>
        <strain evidence="1 2">DK</strain>
    </source>
</reference>